<accession>A0ABY9B9I5</accession>
<organism evidence="2 3">
    <name type="scientific">Candidatus Chlorohelix allophototropha</name>
    <dbReference type="NCBI Taxonomy" id="3003348"/>
    <lineage>
        <taxon>Bacteria</taxon>
        <taxon>Bacillati</taxon>
        <taxon>Chloroflexota</taxon>
        <taxon>Chloroflexia</taxon>
        <taxon>Candidatus Chloroheliales</taxon>
        <taxon>Candidatus Chloroheliaceae</taxon>
        <taxon>Candidatus Chlorohelix</taxon>
    </lineage>
</organism>
<evidence type="ECO:0000313" key="3">
    <source>
        <dbReference type="Proteomes" id="UP001431572"/>
    </source>
</evidence>
<name>A0ABY9B9I5_9CHLR</name>
<reference evidence="2" key="1">
    <citation type="journal article" date="2024" name="Nature">
        <title>Anoxygenic phototroph of the Chloroflexota uses a type I reaction centre.</title>
        <authorList>
            <person name="Tsuji J.M."/>
            <person name="Shaw N.A."/>
            <person name="Nagashima S."/>
            <person name="Venkiteswaran J.J."/>
            <person name="Schiff S.L."/>
            <person name="Watanabe T."/>
            <person name="Fukui M."/>
            <person name="Hanada S."/>
            <person name="Tank M."/>
            <person name="Neufeld J.D."/>
        </authorList>
    </citation>
    <scope>NUCLEOTIDE SEQUENCE</scope>
    <source>
        <strain evidence="2">L227-S17</strain>
    </source>
</reference>
<feature type="domain" description="HNH nuclease" evidence="1">
    <location>
        <begin position="189"/>
        <end position="253"/>
    </location>
</feature>
<dbReference type="InterPro" id="IPR002711">
    <property type="entry name" value="HNH"/>
</dbReference>
<dbReference type="RefSeq" id="WP_341471725.1">
    <property type="nucleotide sequence ID" value="NZ_CP128400.1"/>
</dbReference>
<dbReference type="Proteomes" id="UP001431572">
    <property type="component" value="Chromosome 2"/>
</dbReference>
<gene>
    <name evidence="2" type="ORF">OZ401_003483</name>
</gene>
<dbReference type="GO" id="GO:0004519">
    <property type="term" value="F:endonuclease activity"/>
    <property type="evidence" value="ECO:0007669"/>
    <property type="project" value="UniProtKB-KW"/>
</dbReference>
<evidence type="ECO:0000313" key="2">
    <source>
        <dbReference type="EMBL" id="WJW69853.1"/>
    </source>
</evidence>
<dbReference type="CDD" id="cd00085">
    <property type="entry name" value="HNHc"/>
    <property type="match status" value="1"/>
</dbReference>
<keyword evidence="2" id="KW-0255">Endonuclease</keyword>
<dbReference type="InterPro" id="IPR003615">
    <property type="entry name" value="HNH_nuc"/>
</dbReference>
<dbReference type="SMART" id="SM00507">
    <property type="entry name" value="HNHc"/>
    <property type="match status" value="1"/>
</dbReference>
<keyword evidence="2" id="KW-0540">Nuclease</keyword>
<dbReference type="Gene3D" id="1.10.30.50">
    <property type="match status" value="1"/>
</dbReference>
<proteinExistence type="predicted"/>
<dbReference type="Pfam" id="PF01844">
    <property type="entry name" value="HNH"/>
    <property type="match status" value="1"/>
</dbReference>
<sequence>MTTYLLTWNPNKWKWEDLQDCINEIKTKGFYKDSWSCGVTKRIVTGDRVFLMRLGEIPRGIFASGVASSAVYQATHWKSHDSNTNETALYIDVKFDTILDPEIAILERPNHTSNITERMNWYPQSSGITIPPSIAQKLEEEWEELLKSLKIIQSQNVSVQIAEEIEEEIEYPEGVIQKITVNGYERNRAARKACLNYYGFNCSICGFNFKNKYGEMGEYFIHVHHIVPLSEIRQEYILNAIKDLRPVCPNCHAMLHTRNPIFTIEELREIISKVETKANHKDS</sequence>
<dbReference type="EMBL" id="CP128400">
    <property type="protein sequence ID" value="WJW69853.1"/>
    <property type="molecule type" value="Genomic_DNA"/>
</dbReference>
<protein>
    <submittedName>
        <fullName evidence="2">HNH endonuclease</fullName>
    </submittedName>
</protein>
<keyword evidence="2" id="KW-0378">Hydrolase</keyword>
<evidence type="ECO:0000259" key="1">
    <source>
        <dbReference type="SMART" id="SM00507"/>
    </source>
</evidence>
<keyword evidence="3" id="KW-1185">Reference proteome</keyword>